<organism evidence="2 3">
    <name type="scientific">Gymnopilus junonius</name>
    <name type="common">Spectacular rustgill mushroom</name>
    <name type="synonym">Gymnopilus spectabilis subsp. junonius</name>
    <dbReference type="NCBI Taxonomy" id="109634"/>
    <lineage>
        <taxon>Eukaryota</taxon>
        <taxon>Fungi</taxon>
        <taxon>Dikarya</taxon>
        <taxon>Basidiomycota</taxon>
        <taxon>Agaricomycotina</taxon>
        <taxon>Agaricomycetes</taxon>
        <taxon>Agaricomycetidae</taxon>
        <taxon>Agaricales</taxon>
        <taxon>Agaricineae</taxon>
        <taxon>Hymenogastraceae</taxon>
        <taxon>Gymnopilus</taxon>
    </lineage>
</organism>
<feature type="compositionally biased region" description="Low complexity" evidence="1">
    <location>
        <begin position="9"/>
        <end position="27"/>
    </location>
</feature>
<sequence length="325" mass="36787">MSSPSDNRPLSPSPSSKPVSRPTSPTSIDGWGSHAGTSTERPITRLDDTFNFQIVVFQVEDTLFQVLKNGFNVPGTPFESMFALPQTPIDIVNSPIEGSTLSDPIYLPGIKVKYFRAFLRILYPFIGQVPVVGYDDWVGVLDLATMWFFTEIRTKAIAALAELIKEKPILERISLARKYRVPDWLKDGYVEIAMKRPLQLEELLPRDSQFEELSDKDQNSALYWKESSEKWETTAQNWEAVARICTIQTNASTSAMGYGEQYCDTCAKYYGNSYPDYPACKCRIGTMVEEVFRKELERLKDNVEHIEPSLPVTTGKKKKKKKGGL</sequence>
<evidence type="ECO:0008006" key="4">
    <source>
        <dbReference type="Google" id="ProtNLM"/>
    </source>
</evidence>
<reference evidence="2" key="1">
    <citation type="submission" date="2020-11" db="EMBL/GenBank/DDBJ databases">
        <authorList>
            <consortium name="DOE Joint Genome Institute"/>
            <person name="Ahrendt S."/>
            <person name="Riley R."/>
            <person name="Andreopoulos W."/>
            <person name="LaButti K."/>
            <person name="Pangilinan J."/>
            <person name="Ruiz-duenas F.J."/>
            <person name="Barrasa J.M."/>
            <person name="Sanchez-Garcia M."/>
            <person name="Camarero S."/>
            <person name="Miyauchi S."/>
            <person name="Serrano A."/>
            <person name="Linde D."/>
            <person name="Babiker R."/>
            <person name="Drula E."/>
            <person name="Ayuso-Fernandez I."/>
            <person name="Pacheco R."/>
            <person name="Padilla G."/>
            <person name="Ferreira P."/>
            <person name="Barriuso J."/>
            <person name="Kellner H."/>
            <person name="Castanera R."/>
            <person name="Alfaro M."/>
            <person name="Ramirez L."/>
            <person name="Pisabarro A.G."/>
            <person name="Kuo A."/>
            <person name="Tritt A."/>
            <person name="Lipzen A."/>
            <person name="He G."/>
            <person name="Yan M."/>
            <person name="Ng V."/>
            <person name="Cullen D."/>
            <person name="Martin F."/>
            <person name="Rosso M.-N."/>
            <person name="Henrissat B."/>
            <person name="Hibbett D."/>
            <person name="Martinez A.T."/>
            <person name="Grigoriev I.V."/>
        </authorList>
    </citation>
    <scope>NUCLEOTIDE SEQUENCE</scope>
    <source>
        <strain evidence="2">AH 44721</strain>
    </source>
</reference>
<proteinExistence type="predicted"/>
<gene>
    <name evidence="2" type="ORF">CPB84DRAFT_937594</name>
</gene>
<comment type="caution">
    <text evidence="2">The sequence shown here is derived from an EMBL/GenBank/DDBJ whole genome shotgun (WGS) entry which is preliminary data.</text>
</comment>
<accession>A0A9P5TT33</accession>
<evidence type="ECO:0000313" key="3">
    <source>
        <dbReference type="Proteomes" id="UP000724874"/>
    </source>
</evidence>
<name>A0A9P5TT33_GYMJU</name>
<dbReference type="EMBL" id="JADNYJ010000004">
    <property type="protein sequence ID" value="KAF8911652.1"/>
    <property type="molecule type" value="Genomic_DNA"/>
</dbReference>
<evidence type="ECO:0000256" key="1">
    <source>
        <dbReference type="SAM" id="MobiDB-lite"/>
    </source>
</evidence>
<dbReference type="OrthoDB" id="3193844at2759"/>
<feature type="region of interest" description="Disordered" evidence="1">
    <location>
        <begin position="1"/>
        <end position="40"/>
    </location>
</feature>
<dbReference type="AlphaFoldDB" id="A0A9P5TT33"/>
<dbReference type="Proteomes" id="UP000724874">
    <property type="component" value="Unassembled WGS sequence"/>
</dbReference>
<evidence type="ECO:0000313" key="2">
    <source>
        <dbReference type="EMBL" id="KAF8911652.1"/>
    </source>
</evidence>
<keyword evidence="3" id="KW-1185">Reference proteome</keyword>
<protein>
    <recommendedName>
        <fullName evidence="4">BTB domain-containing protein</fullName>
    </recommendedName>
</protein>